<dbReference type="GeneID" id="98161920"/>
<name>A0ABR4JT98_9EURO</name>
<gene>
    <name evidence="1" type="ORF">BJX68DRAFT_270753</name>
</gene>
<evidence type="ECO:0000313" key="1">
    <source>
        <dbReference type="EMBL" id="KAL2842307.1"/>
    </source>
</evidence>
<reference evidence="1 2" key="1">
    <citation type="submission" date="2024-07" db="EMBL/GenBank/DDBJ databases">
        <title>Section-level genome sequencing and comparative genomics of Aspergillus sections Usti and Cavernicolus.</title>
        <authorList>
            <consortium name="Lawrence Berkeley National Laboratory"/>
            <person name="Nybo J.L."/>
            <person name="Vesth T.C."/>
            <person name="Theobald S."/>
            <person name="Frisvad J.C."/>
            <person name="Larsen T.O."/>
            <person name="Kjaerboelling I."/>
            <person name="Rothschild-Mancinelli K."/>
            <person name="Lyhne E.K."/>
            <person name="Kogle M.E."/>
            <person name="Barry K."/>
            <person name="Clum A."/>
            <person name="Na H."/>
            <person name="Ledsgaard L."/>
            <person name="Lin J."/>
            <person name="Lipzen A."/>
            <person name="Kuo A."/>
            <person name="Riley R."/>
            <person name="Mondo S."/>
            <person name="LaButti K."/>
            <person name="Haridas S."/>
            <person name="Pangalinan J."/>
            <person name="Salamov A.A."/>
            <person name="Simmons B.A."/>
            <person name="Magnuson J.K."/>
            <person name="Chen J."/>
            <person name="Drula E."/>
            <person name="Henrissat B."/>
            <person name="Wiebenga A."/>
            <person name="Lubbers R.J."/>
            <person name="Gomes A.C."/>
            <person name="Macurrencykelacurrency M.R."/>
            <person name="Stajich J."/>
            <person name="Grigoriev I.V."/>
            <person name="Mortensen U.H."/>
            <person name="De vries R.P."/>
            <person name="Baker S.E."/>
            <person name="Andersen M.R."/>
        </authorList>
    </citation>
    <scope>NUCLEOTIDE SEQUENCE [LARGE SCALE GENOMIC DNA]</scope>
    <source>
        <strain evidence="1 2">CBS 756.74</strain>
    </source>
</reference>
<dbReference type="Proteomes" id="UP001610444">
    <property type="component" value="Unassembled WGS sequence"/>
</dbReference>
<evidence type="ECO:0008006" key="3">
    <source>
        <dbReference type="Google" id="ProtNLM"/>
    </source>
</evidence>
<sequence length="113" mass="12564">MADVEIYRSPSLGWPPELDDGSDLLTAIRENDLDELNRYIASFPPDTIVGRRETYYVDPFFVAAFEAKPKCLRILLEVYASAVVGVVGVVVGPSKDQENDLLCLGDQKELKLC</sequence>
<dbReference type="EMBL" id="JBFXLR010000052">
    <property type="protein sequence ID" value="KAL2842307.1"/>
    <property type="molecule type" value="Genomic_DNA"/>
</dbReference>
<comment type="caution">
    <text evidence="1">The sequence shown here is derived from an EMBL/GenBank/DDBJ whole genome shotgun (WGS) entry which is preliminary data.</text>
</comment>
<dbReference type="RefSeq" id="XP_070895022.1">
    <property type="nucleotide sequence ID" value="XM_071046756.1"/>
</dbReference>
<proteinExistence type="predicted"/>
<accession>A0ABR4JT98</accession>
<evidence type="ECO:0000313" key="2">
    <source>
        <dbReference type="Proteomes" id="UP001610444"/>
    </source>
</evidence>
<keyword evidence="2" id="KW-1185">Reference proteome</keyword>
<organism evidence="1 2">
    <name type="scientific">Aspergillus pseudodeflectus</name>
    <dbReference type="NCBI Taxonomy" id="176178"/>
    <lineage>
        <taxon>Eukaryota</taxon>
        <taxon>Fungi</taxon>
        <taxon>Dikarya</taxon>
        <taxon>Ascomycota</taxon>
        <taxon>Pezizomycotina</taxon>
        <taxon>Eurotiomycetes</taxon>
        <taxon>Eurotiomycetidae</taxon>
        <taxon>Eurotiales</taxon>
        <taxon>Aspergillaceae</taxon>
        <taxon>Aspergillus</taxon>
        <taxon>Aspergillus subgen. Nidulantes</taxon>
    </lineage>
</organism>
<protein>
    <recommendedName>
        <fullName evidence="3">N-acetyltransferase domain-containing protein</fullName>
    </recommendedName>
</protein>